<proteinExistence type="predicted"/>
<accession>A0A5B7H899</accession>
<keyword evidence="3" id="KW-1185">Reference proteome</keyword>
<name>A0A5B7H899_PORTR</name>
<evidence type="ECO:0000313" key="3">
    <source>
        <dbReference type="Proteomes" id="UP000324222"/>
    </source>
</evidence>
<dbReference type="EMBL" id="VSRR010024658">
    <property type="protein sequence ID" value="MPC66363.1"/>
    <property type="molecule type" value="Genomic_DNA"/>
</dbReference>
<protein>
    <submittedName>
        <fullName evidence="2">Uncharacterized protein</fullName>
    </submittedName>
</protein>
<gene>
    <name evidence="2" type="ORF">E2C01_060510</name>
</gene>
<evidence type="ECO:0000313" key="2">
    <source>
        <dbReference type="EMBL" id="MPC66363.1"/>
    </source>
</evidence>
<dbReference type="AlphaFoldDB" id="A0A5B7H899"/>
<feature type="region of interest" description="Disordered" evidence="1">
    <location>
        <begin position="1"/>
        <end position="56"/>
    </location>
</feature>
<organism evidence="2 3">
    <name type="scientific">Portunus trituberculatus</name>
    <name type="common">Swimming crab</name>
    <name type="synonym">Neptunus trituberculatus</name>
    <dbReference type="NCBI Taxonomy" id="210409"/>
    <lineage>
        <taxon>Eukaryota</taxon>
        <taxon>Metazoa</taxon>
        <taxon>Ecdysozoa</taxon>
        <taxon>Arthropoda</taxon>
        <taxon>Crustacea</taxon>
        <taxon>Multicrustacea</taxon>
        <taxon>Malacostraca</taxon>
        <taxon>Eumalacostraca</taxon>
        <taxon>Eucarida</taxon>
        <taxon>Decapoda</taxon>
        <taxon>Pleocyemata</taxon>
        <taxon>Brachyura</taxon>
        <taxon>Eubrachyura</taxon>
        <taxon>Portunoidea</taxon>
        <taxon>Portunidae</taxon>
        <taxon>Portuninae</taxon>
        <taxon>Portunus</taxon>
    </lineage>
</organism>
<evidence type="ECO:0000256" key="1">
    <source>
        <dbReference type="SAM" id="MobiDB-lite"/>
    </source>
</evidence>
<sequence length="134" mass="14541">MDHHHSHHRHHFYHTPEPRQSRLATPDAPQTPPRHRGMRRGVPPSAEKSHGTVRAGGVRLATGGRLPAAPRNLVGILPQRHCRGWVSGPRGGRGGVGMVIMITRRGTNYKEPPHLTPARVTVVPGGRCGSPGKT</sequence>
<feature type="compositionally biased region" description="Basic residues" evidence="1">
    <location>
        <begin position="1"/>
        <end position="13"/>
    </location>
</feature>
<reference evidence="2 3" key="1">
    <citation type="submission" date="2019-05" db="EMBL/GenBank/DDBJ databases">
        <title>Another draft genome of Portunus trituberculatus and its Hox gene families provides insights of decapod evolution.</title>
        <authorList>
            <person name="Jeong J.-H."/>
            <person name="Song I."/>
            <person name="Kim S."/>
            <person name="Choi T."/>
            <person name="Kim D."/>
            <person name="Ryu S."/>
            <person name="Kim W."/>
        </authorList>
    </citation>
    <scope>NUCLEOTIDE SEQUENCE [LARGE SCALE GENOMIC DNA]</scope>
    <source>
        <tissue evidence="2">Muscle</tissue>
    </source>
</reference>
<comment type="caution">
    <text evidence="2">The sequence shown here is derived from an EMBL/GenBank/DDBJ whole genome shotgun (WGS) entry which is preliminary data.</text>
</comment>
<dbReference type="Proteomes" id="UP000324222">
    <property type="component" value="Unassembled WGS sequence"/>
</dbReference>